<evidence type="ECO:0000313" key="2">
    <source>
        <dbReference type="EMBL" id="SUZ63214.1"/>
    </source>
</evidence>
<sequence>MLYDEWEMERDLPDVDNCLPGKCMMAHEDRSGSPAHSGRRALGLASVQLPRGFNQDLMSGKMRIVLKRSLIVVLIVLTGCVSESQSGIVARVEDWTLTETRLADLLVLAQPFPLDSAAVEDLVRHWVGAAAIAQVSSKENLSDGEEVVRFSTWLERDEAILQQEREERLGETVVVDSSVVERFFRDGSYRLLAHVLRRVGAETTQEERALQRRTAQRILDQLIAGGSWSVAVSESEDPDTRDAGGLLGLLVRGELPPELDRVAFQLQPGQVSGVTQTSRGFHILHRPRLEEVSDLYALHLRDRFLAEGEERSDQGLLVQRSWLVSSDAITSLRGIAGDPSAWLGTDLLLGSWQGGTLSGAMVARYVLALPSAARREMVAAPDGSLEAFVEQLAVRGIRLSDARERGLELSEEILAQLEESHRADVRQWHQELAIDETAAPERSKLTRYMESLVSRRGVPANLRPLFEAWLLERVDWALVQSSIPKALLRVRSLLEGVEPSGSQ</sequence>
<dbReference type="InterPro" id="IPR046357">
    <property type="entry name" value="PPIase_dom_sf"/>
</dbReference>
<dbReference type="EMBL" id="UINC01000911">
    <property type="protein sequence ID" value="SUZ63214.1"/>
    <property type="molecule type" value="Genomic_DNA"/>
</dbReference>
<dbReference type="InterPro" id="IPR000297">
    <property type="entry name" value="PPIase_PpiC"/>
</dbReference>
<feature type="domain" description="PpiC" evidence="1">
    <location>
        <begin position="187"/>
        <end position="288"/>
    </location>
</feature>
<gene>
    <name evidence="2" type="ORF">METZ01_LOCUS16068</name>
</gene>
<protein>
    <recommendedName>
        <fullName evidence="1">PpiC domain-containing protein</fullName>
    </recommendedName>
</protein>
<dbReference type="InterPro" id="IPR050245">
    <property type="entry name" value="PrsA_foldase"/>
</dbReference>
<dbReference type="Gene3D" id="3.10.50.40">
    <property type="match status" value="1"/>
</dbReference>
<dbReference type="PANTHER" id="PTHR47245">
    <property type="entry name" value="PEPTIDYLPROLYL ISOMERASE"/>
    <property type="match status" value="1"/>
</dbReference>
<dbReference type="PROSITE" id="PS50198">
    <property type="entry name" value="PPIC_PPIASE_2"/>
    <property type="match status" value="1"/>
</dbReference>
<dbReference type="PANTHER" id="PTHR47245:SF2">
    <property type="entry name" value="PEPTIDYL-PROLYL CIS-TRANS ISOMERASE HP_0175-RELATED"/>
    <property type="match status" value="1"/>
</dbReference>
<reference evidence="2" key="1">
    <citation type="submission" date="2018-05" db="EMBL/GenBank/DDBJ databases">
        <authorList>
            <person name="Lanie J.A."/>
            <person name="Ng W.-L."/>
            <person name="Kazmierczak K.M."/>
            <person name="Andrzejewski T.M."/>
            <person name="Davidsen T.M."/>
            <person name="Wayne K.J."/>
            <person name="Tettelin H."/>
            <person name="Glass J.I."/>
            <person name="Rusch D."/>
            <person name="Podicherti R."/>
            <person name="Tsui H.-C.T."/>
            <person name="Winkler M.E."/>
        </authorList>
    </citation>
    <scope>NUCLEOTIDE SEQUENCE</scope>
</reference>
<accession>A0A381P9C6</accession>
<proteinExistence type="predicted"/>
<dbReference type="SUPFAM" id="SSF54534">
    <property type="entry name" value="FKBP-like"/>
    <property type="match status" value="1"/>
</dbReference>
<organism evidence="2">
    <name type="scientific">marine metagenome</name>
    <dbReference type="NCBI Taxonomy" id="408172"/>
    <lineage>
        <taxon>unclassified sequences</taxon>
        <taxon>metagenomes</taxon>
        <taxon>ecological metagenomes</taxon>
    </lineage>
</organism>
<dbReference type="Pfam" id="PF00639">
    <property type="entry name" value="Rotamase"/>
    <property type="match status" value="1"/>
</dbReference>
<evidence type="ECO:0000259" key="1">
    <source>
        <dbReference type="PROSITE" id="PS50198"/>
    </source>
</evidence>
<dbReference type="AlphaFoldDB" id="A0A381P9C6"/>
<name>A0A381P9C6_9ZZZZ</name>
<dbReference type="GO" id="GO:0003755">
    <property type="term" value="F:peptidyl-prolyl cis-trans isomerase activity"/>
    <property type="evidence" value="ECO:0007669"/>
    <property type="project" value="InterPro"/>
</dbReference>